<evidence type="ECO:0000313" key="2">
    <source>
        <dbReference type="EMBL" id="RDU34634.1"/>
    </source>
</evidence>
<dbReference type="AlphaFoldDB" id="A0A3D8GJK0"/>
<keyword evidence="1" id="KW-0472">Membrane</keyword>
<accession>A0A3D8GJK0</accession>
<keyword evidence="1" id="KW-1133">Transmembrane helix</keyword>
<name>A0A3D8GJK0_9BACI</name>
<sequence>MIFWKKYQDQINFYSISLTLKIIFYNFHKYFLLKKFFLLYYNNTYIKTEKVYTIIKKKNHVPLVSGFINFKKKNFLIPKLYDLLIFIIFISKNY</sequence>
<keyword evidence="3" id="KW-1185">Reference proteome</keyword>
<evidence type="ECO:0000313" key="3">
    <source>
        <dbReference type="Proteomes" id="UP000257144"/>
    </source>
</evidence>
<organism evidence="2 3">
    <name type="scientific">Neobacillus piezotolerans</name>
    <dbReference type="NCBI Taxonomy" id="2259171"/>
    <lineage>
        <taxon>Bacteria</taxon>
        <taxon>Bacillati</taxon>
        <taxon>Bacillota</taxon>
        <taxon>Bacilli</taxon>
        <taxon>Bacillales</taxon>
        <taxon>Bacillaceae</taxon>
        <taxon>Neobacillus</taxon>
    </lineage>
</organism>
<protein>
    <submittedName>
        <fullName evidence="2">Uncharacterized protein</fullName>
    </submittedName>
</protein>
<dbReference type="EMBL" id="QNQT01000026">
    <property type="protein sequence ID" value="RDU34634.1"/>
    <property type="molecule type" value="Genomic_DNA"/>
</dbReference>
<comment type="caution">
    <text evidence="2">The sequence shown here is derived from an EMBL/GenBank/DDBJ whole genome shotgun (WGS) entry which is preliminary data.</text>
</comment>
<dbReference type="Proteomes" id="UP000257144">
    <property type="component" value="Unassembled WGS sequence"/>
</dbReference>
<keyword evidence="1" id="KW-0812">Transmembrane</keyword>
<proteinExistence type="predicted"/>
<gene>
    <name evidence="2" type="ORF">DRW41_22440</name>
</gene>
<reference evidence="2 3" key="1">
    <citation type="submission" date="2018-07" db="EMBL/GenBank/DDBJ databases">
        <title>Bacillus sp. YLB-04 draft genome sequence.</title>
        <authorList>
            <person name="Yu L."/>
            <person name="Tang X."/>
        </authorList>
    </citation>
    <scope>NUCLEOTIDE SEQUENCE [LARGE SCALE GENOMIC DNA]</scope>
    <source>
        <strain evidence="2 3">YLB-04</strain>
    </source>
</reference>
<evidence type="ECO:0000256" key="1">
    <source>
        <dbReference type="SAM" id="Phobius"/>
    </source>
</evidence>
<feature type="transmembrane region" description="Helical" evidence="1">
    <location>
        <begin position="12"/>
        <end position="31"/>
    </location>
</feature>